<feature type="signal peptide" evidence="1">
    <location>
        <begin position="1"/>
        <end position="18"/>
    </location>
</feature>
<name>A0A4Z1PIQ4_9PEZI</name>
<organism evidence="2 3">
    <name type="scientific">Venturia nashicola</name>
    <dbReference type="NCBI Taxonomy" id="86259"/>
    <lineage>
        <taxon>Eukaryota</taxon>
        <taxon>Fungi</taxon>
        <taxon>Dikarya</taxon>
        <taxon>Ascomycota</taxon>
        <taxon>Pezizomycotina</taxon>
        <taxon>Dothideomycetes</taxon>
        <taxon>Pleosporomycetidae</taxon>
        <taxon>Venturiales</taxon>
        <taxon>Venturiaceae</taxon>
        <taxon>Venturia</taxon>
    </lineage>
</organism>
<sequence>MKFTTVIIALFLAAGTNADDTPPTNELQMERRQNPTGAVKCDVSQKAVGECVVYDIYGYNTGERTECLKESACLKTGNGCWLRKIWIKNNVGGGAWFSTCH</sequence>
<dbReference type="Proteomes" id="UP000298493">
    <property type="component" value="Unassembled WGS sequence"/>
</dbReference>
<dbReference type="AlphaFoldDB" id="A0A4Z1PIQ4"/>
<dbReference type="EMBL" id="SNSC02000003">
    <property type="protein sequence ID" value="TID25611.1"/>
    <property type="molecule type" value="Genomic_DNA"/>
</dbReference>
<proteinExistence type="predicted"/>
<protein>
    <submittedName>
        <fullName evidence="2">Uncharacterized protein</fullName>
    </submittedName>
</protein>
<gene>
    <name evidence="2" type="ORF">E6O75_ATG03474</name>
</gene>
<evidence type="ECO:0000256" key="1">
    <source>
        <dbReference type="SAM" id="SignalP"/>
    </source>
</evidence>
<keyword evidence="3" id="KW-1185">Reference proteome</keyword>
<reference evidence="2 3" key="1">
    <citation type="submission" date="2019-04" db="EMBL/GenBank/DDBJ databases">
        <title>High contiguity whole genome sequence and gene annotation resource for two Venturia nashicola isolates.</title>
        <authorList>
            <person name="Prokchorchik M."/>
            <person name="Won K."/>
            <person name="Lee Y."/>
            <person name="Choi E.D."/>
            <person name="Segonzac C."/>
            <person name="Sohn K.H."/>
        </authorList>
    </citation>
    <scope>NUCLEOTIDE SEQUENCE [LARGE SCALE GENOMIC DNA]</scope>
    <source>
        <strain evidence="2 3">PRI2</strain>
    </source>
</reference>
<evidence type="ECO:0000313" key="3">
    <source>
        <dbReference type="Proteomes" id="UP000298493"/>
    </source>
</evidence>
<accession>A0A4Z1PIQ4</accession>
<keyword evidence="1" id="KW-0732">Signal</keyword>
<comment type="caution">
    <text evidence="2">The sequence shown here is derived from an EMBL/GenBank/DDBJ whole genome shotgun (WGS) entry which is preliminary data.</text>
</comment>
<feature type="chain" id="PRO_5021236445" evidence="1">
    <location>
        <begin position="19"/>
        <end position="101"/>
    </location>
</feature>
<evidence type="ECO:0000313" key="2">
    <source>
        <dbReference type="EMBL" id="TID25611.1"/>
    </source>
</evidence>